<name>A0A8J4QSS2_9ROSI</name>
<dbReference type="AlphaFoldDB" id="A0A8J4QSS2"/>
<evidence type="ECO:0000313" key="3">
    <source>
        <dbReference type="Proteomes" id="UP000737018"/>
    </source>
</evidence>
<accession>A0A8J4QSS2</accession>
<evidence type="ECO:0000313" key="2">
    <source>
        <dbReference type="EMBL" id="KAF3958746.1"/>
    </source>
</evidence>
<evidence type="ECO:0000256" key="1">
    <source>
        <dbReference type="SAM" id="MobiDB-lite"/>
    </source>
</evidence>
<dbReference type="Proteomes" id="UP000737018">
    <property type="component" value="Unassembled WGS sequence"/>
</dbReference>
<feature type="region of interest" description="Disordered" evidence="1">
    <location>
        <begin position="1"/>
        <end position="20"/>
    </location>
</feature>
<feature type="compositionally biased region" description="Basic residues" evidence="1">
    <location>
        <begin position="1"/>
        <end position="10"/>
    </location>
</feature>
<organism evidence="2 3">
    <name type="scientific">Castanea mollissima</name>
    <name type="common">Chinese chestnut</name>
    <dbReference type="NCBI Taxonomy" id="60419"/>
    <lineage>
        <taxon>Eukaryota</taxon>
        <taxon>Viridiplantae</taxon>
        <taxon>Streptophyta</taxon>
        <taxon>Embryophyta</taxon>
        <taxon>Tracheophyta</taxon>
        <taxon>Spermatophyta</taxon>
        <taxon>Magnoliopsida</taxon>
        <taxon>eudicotyledons</taxon>
        <taxon>Gunneridae</taxon>
        <taxon>Pentapetalae</taxon>
        <taxon>rosids</taxon>
        <taxon>fabids</taxon>
        <taxon>Fagales</taxon>
        <taxon>Fagaceae</taxon>
        <taxon>Castanea</taxon>
    </lineage>
</organism>
<keyword evidence="3" id="KW-1185">Reference proteome</keyword>
<protein>
    <submittedName>
        <fullName evidence="2">Uncharacterized protein</fullName>
    </submittedName>
</protein>
<sequence>GHQPPRRLKPPLRLPKNHSSGAAAAAAWAFRKPKIPVRLWSQFSTHSIARLSQTQTEFRHLFLSVGVIDKWTRTTAPTETATEVAGELFLRRGGGGGGLGF</sequence>
<reference evidence="2" key="1">
    <citation type="submission" date="2020-03" db="EMBL/GenBank/DDBJ databases">
        <title>Castanea mollissima Vanexum genome sequencing.</title>
        <authorList>
            <person name="Staton M."/>
        </authorList>
    </citation>
    <scope>NUCLEOTIDE SEQUENCE</scope>
    <source>
        <tissue evidence="2">Leaf</tissue>
    </source>
</reference>
<feature type="non-terminal residue" evidence="2">
    <location>
        <position position="1"/>
    </location>
</feature>
<gene>
    <name evidence="2" type="ORF">CMV_016371</name>
</gene>
<comment type="caution">
    <text evidence="2">The sequence shown here is derived from an EMBL/GenBank/DDBJ whole genome shotgun (WGS) entry which is preliminary data.</text>
</comment>
<dbReference type="EMBL" id="JRKL02002484">
    <property type="protein sequence ID" value="KAF3958746.1"/>
    <property type="molecule type" value="Genomic_DNA"/>
</dbReference>
<proteinExistence type="predicted"/>